<keyword evidence="2" id="KW-0812">Transmembrane</keyword>
<sequence length="248" mass="26921">MSESQFTQIIKSLLPNIAETVIPGTLNLLNVSVKNGVESISNKNIENTATISFTPIIIPQPNMQLLINKSDTSITYQLDVITNFSSDNKLVCLLLDGTTGDIDTTFNIIGQDTVPWTINTNQIMMCFVENPLNSTDSVSIQLSPLPQAPTYTQGSVGSVNAPQIAVNAPQIAVNAPQPSLNASQPSLNYPQPSLNYPQPHGNSPRPSLNSPRPPNTKSKFSPWFVGGLGLFIVVILIAIFIAWKRKHE</sequence>
<name>A0A6C0KS42_9ZZZZ</name>
<feature type="transmembrane region" description="Helical" evidence="2">
    <location>
        <begin position="220"/>
        <end position="243"/>
    </location>
</feature>
<reference evidence="3" key="1">
    <citation type="journal article" date="2020" name="Nature">
        <title>Giant virus diversity and host interactions through global metagenomics.</title>
        <authorList>
            <person name="Schulz F."/>
            <person name="Roux S."/>
            <person name="Paez-Espino D."/>
            <person name="Jungbluth S."/>
            <person name="Walsh D.A."/>
            <person name="Denef V.J."/>
            <person name="McMahon K.D."/>
            <person name="Konstantinidis K.T."/>
            <person name="Eloe-Fadrosh E.A."/>
            <person name="Kyrpides N.C."/>
            <person name="Woyke T."/>
        </authorList>
    </citation>
    <scope>NUCLEOTIDE SEQUENCE</scope>
    <source>
        <strain evidence="3">GVMAG-S-3300013014-136</strain>
    </source>
</reference>
<keyword evidence="2" id="KW-0472">Membrane</keyword>
<feature type="compositionally biased region" description="Polar residues" evidence="1">
    <location>
        <begin position="177"/>
        <end position="196"/>
    </location>
</feature>
<feature type="region of interest" description="Disordered" evidence="1">
    <location>
        <begin position="177"/>
        <end position="216"/>
    </location>
</feature>
<proteinExistence type="predicted"/>
<accession>A0A6C0KS42</accession>
<keyword evidence="2" id="KW-1133">Transmembrane helix</keyword>
<organism evidence="3">
    <name type="scientific">viral metagenome</name>
    <dbReference type="NCBI Taxonomy" id="1070528"/>
    <lineage>
        <taxon>unclassified sequences</taxon>
        <taxon>metagenomes</taxon>
        <taxon>organismal metagenomes</taxon>
    </lineage>
</organism>
<dbReference type="EMBL" id="MN740961">
    <property type="protein sequence ID" value="QHU20073.1"/>
    <property type="molecule type" value="Genomic_DNA"/>
</dbReference>
<evidence type="ECO:0000256" key="2">
    <source>
        <dbReference type="SAM" id="Phobius"/>
    </source>
</evidence>
<protein>
    <submittedName>
        <fullName evidence="3">Uncharacterized protein</fullName>
    </submittedName>
</protein>
<dbReference type="AlphaFoldDB" id="A0A6C0KS42"/>
<evidence type="ECO:0000256" key="1">
    <source>
        <dbReference type="SAM" id="MobiDB-lite"/>
    </source>
</evidence>
<evidence type="ECO:0000313" key="3">
    <source>
        <dbReference type="EMBL" id="QHU20073.1"/>
    </source>
</evidence>